<comment type="caution">
    <text evidence="1">The sequence shown here is derived from an EMBL/GenBank/DDBJ whole genome shotgun (WGS) entry which is preliminary data.</text>
</comment>
<reference evidence="1 2" key="1">
    <citation type="journal article" date="2016" name="Mol. Biol. Evol.">
        <title>Genome-Wide Survey of Gut Fungi (Harpellales) Reveals the First Horizontally Transferred Ubiquitin Gene from a Mosquito Host.</title>
        <authorList>
            <person name="Wang Y."/>
            <person name="White M.M."/>
            <person name="Kvist S."/>
            <person name="Moncalvo J.M."/>
        </authorList>
    </citation>
    <scope>NUCLEOTIDE SEQUENCE [LARGE SCALE GENOMIC DNA]</scope>
    <source>
        <strain evidence="1 2">ALG-7-W6</strain>
    </source>
</reference>
<gene>
    <name evidence="1" type="ORF">AYI68_g7691</name>
</gene>
<name>A0A1R0GMY8_9FUNG</name>
<accession>A0A1R0GMY8</accession>
<dbReference type="AlphaFoldDB" id="A0A1R0GMY8"/>
<keyword evidence="2" id="KW-1185">Reference proteome</keyword>
<evidence type="ECO:0000313" key="1">
    <source>
        <dbReference type="EMBL" id="OLY78263.1"/>
    </source>
</evidence>
<protein>
    <submittedName>
        <fullName evidence="1">Uncharacterized protein</fullName>
    </submittedName>
</protein>
<evidence type="ECO:0000313" key="2">
    <source>
        <dbReference type="Proteomes" id="UP000187455"/>
    </source>
</evidence>
<proteinExistence type="predicted"/>
<dbReference type="Proteomes" id="UP000187455">
    <property type="component" value="Unassembled WGS sequence"/>
</dbReference>
<dbReference type="EMBL" id="LSSL01006833">
    <property type="protein sequence ID" value="OLY78263.1"/>
    <property type="molecule type" value="Genomic_DNA"/>
</dbReference>
<sequence length="100" mass="11188">MCETGDILESMTTSIVVTVPKKGDIKDPDNYIRIYLIRTLVKLLAEIVASKLAKIDRKYKLYQKSRPDSEILKSALLKQPHYIKFSSSGSSKISKLGSAI</sequence>
<organism evidence="1 2">
    <name type="scientific">Smittium mucronatum</name>
    <dbReference type="NCBI Taxonomy" id="133383"/>
    <lineage>
        <taxon>Eukaryota</taxon>
        <taxon>Fungi</taxon>
        <taxon>Fungi incertae sedis</taxon>
        <taxon>Zoopagomycota</taxon>
        <taxon>Kickxellomycotina</taxon>
        <taxon>Harpellomycetes</taxon>
        <taxon>Harpellales</taxon>
        <taxon>Legeriomycetaceae</taxon>
        <taxon>Smittium</taxon>
    </lineage>
</organism>